<name>A0AA40I829_CNENI</name>
<keyword evidence="2" id="KW-1185">Reference proteome</keyword>
<dbReference type="Proteomes" id="UP001177744">
    <property type="component" value="Unassembled WGS sequence"/>
</dbReference>
<protein>
    <submittedName>
        <fullName evidence="1">Uncharacterized protein</fullName>
    </submittedName>
</protein>
<accession>A0AA40I829</accession>
<gene>
    <name evidence="1" type="ORF">QTO34_013333</name>
</gene>
<comment type="caution">
    <text evidence="1">The sequence shown here is derived from an EMBL/GenBank/DDBJ whole genome shotgun (WGS) entry which is preliminary data.</text>
</comment>
<sequence length="154" mass="17426">MVHLRGREKDRELETWMREKHRSAASCTPPTRDVPATKMQTYQLYRIFLLTLNIKIRESEGAEDSSVLTRTFITLDKTDVSSRAESMCFGRWHSMNLAQLPTAEAVTAGRAFSQPRSVVTQKPQSYSVMKALLRRLTAKSQPPIKPLASEKASS</sequence>
<organism evidence="1 2">
    <name type="scientific">Cnephaeus nilssonii</name>
    <name type="common">Northern bat</name>
    <name type="synonym">Eptesicus nilssonii</name>
    <dbReference type="NCBI Taxonomy" id="3371016"/>
    <lineage>
        <taxon>Eukaryota</taxon>
        <taxon>Metazoa</taxon>
        <taxon>Chordata</taxon>
        <taxon>Craniata</taxon>
        <taxon>Vertebrata</taxon>
        <taxon>Euteleostomi</taxon>
        <taxon>Mammalia</taxon>
        <taxon>Eutheria</taxon>
        <taxon>Laurasiatheria</taxon>
        <taxon>Chiroptera</taxon>
        <taxon>Yangochiroptera</taxon>
        <taxon>Vespertilionidae</taxon>
        <taxon>Cnephaeus</taxon>
    </lineage>
</organism>
<dbReference type="AlphaFoldDB" id="A0AA40I829"/>
<reference evidence="1" key="1">
    <citation type="submission" date="2023-06" db="EMBL/GenBank/DDBJ databases">
        <title>Reference genome for the Northern bat (Eptesicus nilssonii), a most northern bat species.</title>
        <authorList>
            <person name="Laine V.N."/>
            <person name="Pulliainen A.T."/>
            <person name="Lilley T.M."/>
        </authorList>
    </citation>
    <scope>NUCLEOTIDE SEQUENCE</scope>
    <source>
        <strain evidence="1">BLF_Eptnil</strain>
        <tissue evidence="1">Kidney</tissue>
    </source>
</reference>
<proteinExistence type="predicted"/>
<evidence type="ECO:0000313" key="1">
    <source>
        <dbReference type="EMBL" id="KAK1344636.1"/>
    </source>
</evidence>
<dbReference type="EMBL" id="JAULJE010000003">
    <property type="protein sequence ID" value="KAK1344636.1"/>
    <property type="molecule type" value="Genomic_DNA"/>
</dbReference>
<evidence type="ECO:0000313" key="2">
    <source>
        <dbReference type="Proteomes" id="UP001177744"/>
    </source>
</evidence>